<evidence type="ECO:0000313" key="3">
    <source>
        <dbReference type="Proteomes" id="UP000292274"/>
    </source>
</evidence>
<proteinExistence type="predicted"/>
<accession>A0A4R0GE05</accession>
<dbReference type="OrthoDB" id="3292634at2"/>
<organism evidence="2 3">
    <name type="scientific">Micromonospora zingiberis</name>
    <dbReference type="NCBI Taxonomy" id="2053011"/>
    <lineage>
        <taxon>Bacteria</taxon>
        <taxon>Bacillati</taxon>
        <taxon>Actinomycetota</taxon>
        <taxon>Actinomycetes</taxon>
        <taxon>Micromonosporales</taxon>
        <taxon>Micromonosporaceae</taxon>
        <taxon>Micromonospora</taxon>
    </lineage>
</organism>
<gene>
    <name evidence="2" type="ORF">E0H26_21930</name>
</gene>
<dbReference type="EMBL" id="SJJR01000017">
    <property type="protein sequence ID" value="TCB94382.1"/>
    <property type="molecule type" value="Genomic_DNA"/>
</dbReference>
<name>A0A4R0GE05_9ACTN</name>
<reference evidence="2 3" key="1">
    <citation type="submission" date="2019-02" db="EMBL/GenBank/DDBJ databases">
        <title>Jishengella sp. nov., isolated from a root of Zingiber montanum.</title>
        <authorList>
            <person name="Kuncharoen N."/>
            <person name="Kudo T."/>
            <person name="Masahiro Y."/>
            <person name="Ohkuma M."/>
            <person name="Tanasupawat S."/>
        </authorList>
    </citation>
    <scope>NUCLEOTIDE SEQUENCE [LARGE SCALE GENOMIC DNA]</scope>
    <source>
        <strain evidence="2 3">PLAI 1-1</strain>
    </source>
</reference>
<feature type="region of interest" description="Disordered" evidence="1">
    <location>
        <begin position="34"/>
        <end position="62"/>
    </location>
</feature>
<keyword evidence="3" id="KW-1185">Reference proteome</keyword>
<evidence type="ECO:0000256" key="1">
    <source>
        <dbReference type="SAM" id="MobiDB-lite"/>
    </source>
</evidence>
<protein>
    <recommendedName>
        <fullName evidence="4">DUF2154 domain-containing protein</fullName>
    </recommendedName>
</protein>
<sequence length="262" mass="27341">MLAAAAVVVLGLGATAVVVILSDPHRLGLVFTGDGPPPPVTAEPEGTSGLGGAARAAAERPEEVRTAPRDGRQRATFELVDGVTRFDLRLADLGEELYRITSPAESDARPRPELAGDRLRLRLPRDGDGPGEVEVLLNSRVTWGLRITGGATDRRLDLTAGRLSDLEFAGGATRTELRLPRPTGGLVVRVTGGVNLLDVTVVGGAPVRVRANAGAGAVQVYDERHGGMPAATVVESPGWGHSADRVFLDLVAGAHLVTVRRG</sequence>
<dbReference type="AlphaFoldDB" id="A0A4R0GE05"/>
<dbReference type="Proteomes" id="UP000292274">
    <property type="component" value="Unassembled WGS sequence"/>
</dbReference>
<evidence type="ECO:0000313" key="2">
    <source>
        <dbReference type="EMBL" id="TCB94382.1"/>
    </source>
</evidence>
<comment type="caution">
    <text evidence="2">The sequence shown here is derived from an EMBL/GenBank/DDBJ whole genome shotgun (WGS) entry which is preliminary data.</text>
</comment>
<evidence type="ECO:0008006" key="4">
    <source>
        <dbReference type="Google" id="ProtNLM"/>
    </source>
</evidence>